<feature type="region of interest" description="Disordered" evidence="1">
    <location>
        <begin position="51"/>
        <end position="80"/>
    </location>
</feature>
<keyword evidence="3" id="KW-1185">Reference proteome</keyword>
<reference evidence="2 3" key="1">
    <citation type="journal article" date="2023" name="Mol. Biol. Evol.">
        <title>Genomics of Secondarily Temperate Adaptation in the Only Non-Antarctic Icefish.</title>
        <authorList>
            <person name="Rivera-Colon A.G."/>
            <person name="Rayamajhi N."/>
            <person name="Minhas B.F."/>
            <person name="Madrigal G."/>
            <person name="Bilyk K.T."/>
            <person name="Yoon V."/>
            <person name="Hune M."/>
            <person name="Gregory S."/>
            <person name="Cheng C.H.C."/>
            <person name="Catchen J.M."/>
        </authorList>
    </citation>
    <scope>NUCLEOTIDE SEQUENCE [LARGE SCALE GENOMIC DNA]</scope>
    <source>
        <strain evidence="2">JC2023a</strain>
    </source>
</reference>
<gene>
    <name evidence="2" type="ORF">CesoFtcFv8_009368</name>
</gene>
<dbReference type="Proteomes" id="UP001335648">
    <property type="component" value="Unassembled WGS sequence"/>
</dbReference>
<comment type="caution">
    <text evidence="2">The sequence shown here is derived from an EMBL/GenBank/DDBJ whole genome shotgun (WGS) entry which is preliminary data.</text>
</comment>
<dbReference type="AlphaFoldDB" id="A0AAN8H2E5"/>
<organism evidence="2 3">
    <name type="scientific">Champsocephalus esox</name>
    <name type="common">pike icefish</name>
    <dbReference type="NCBI Taxonomy" id="159716"/>
    <lineage>
        <taxon>Eukaryota</taxon>
        <taxon>Metazoa</taxon>
        <taxon>Chordata</taxon>
        <taxon>Craniata</taxon>
        <taxon>Vertebrata</taxon>
        <taxon>Euteleostomi</taxon>
        <taxon>Actinopterygii</taxon>
        <taxon>Neopterygii</taxon>
        <taxon>Teleostei</taxon>
        <taxon>Neoteleostei</taxon>
        <taxon>Acanthomorphata</taxon>
        <taxon>Eupercaria</taxon>
        <taxon>Perciformes</taxon>
        <taxon>Notothenioidei</taxon>
        <taxon>Channichthyidae</taxon>
        <taxon>Champsocephalus</taxon>
    </lineage>
</organism>
<evidence type="ECO:0000256" key="1">
    <source>
        <dbReference type="SAM" id="MobiDB-lite"/>
    </source>
</evidence>
<evidence type="ECO:0000313" key="2">
    <source>
        <dbReference type="EMBL" id="KAK5899946.1"/>
    </source>
</evidence>
<sequence>MSNTTPTTDASGGQLFCPLLEMMKEHRHNNNTQVNLVVVCIHGTGLLPGDFGERPHPLGGGLPPETPHSDIYLGAQSGHV</sequence>
<name>A0AAN8H2E5_9TELE</name>
<evidence type="ECO:0000313" key="3">
    <source>
        <dbReference type="Proteomes" id="UP001335648"/>
    </source>
</evidence>
<accession>A0AAN8H2E5</accession>
<protein>
    <submittedName>
        <fullName evidence="2">Uncharacterized protein</fullName>
    </submittedName>
</protein>
<proteinExistence type="predicted"/>
<dbReference type="EMBL" id="JAULUE010002052">
    <property type="protein sequence ID" value="KAK5899946.1"/>
    <property type="molecule type" value="Genomic_DNA"/>
</dbReference>